<keyword evidence="1" id="KW-0732">Signal</keyword>
<dbReference type="RefSeq" id="XP_004830281.1">
    <property type="nucleotide sequence ID" value="XM_004830224.1"/>
</dbReference>
<accession>L0AYH0</accession>
<feature type="chain" id="PRO_5003939543" evidence="1">
    <location>
        <begin position="22"/>
        <end position="247"/>
    </location>
</feature>
<evidence type="ECO:0000256" key="1">
    <source>
        <dbReference type="SAM" id="SignalP"/>
    </source>
</evidence>
<keyword evidence="3" id="KW-1185">Reference proteome</keyword>
<dbReference type="Proteomes" id="UP000031512">
    <property type="component" value="Chromosome 3"/>
</dbReference>
<dbReference type="VEuPathDB" id="PiroplasmaDB:BEWA_000190"/>
<evidence type="ECO:0000313" key="2">
    <source>
        <dbReference type="EMBL" id="AFZ80615.1"/>
    </source>
</evidence>
<reference evidence="2 3" key="1">
    <citation type="journal article" date="2012" name="BMC Genomics">
        <title>Comparative genomic analysis and phylogenetic position of Theileria equi.</title>
        <authorList>
            <person name="Kappmeyer L.S."/>
            <person name="Thiagarajan M."/>
            <person name="Herndon D.R."/>
            <person name="Ramsay J.D."/>
            <person name="Caler E."/>
            <person name="Djikeng A."/>
            <person name="Gillespie J.J."/>
            <person name="Lau A.O."/>
            <person name="Roalson E.H."/>
            <person name="Silva J.C."/>
            <person name="Silva M.G."/>
            <person name="Suarez C.E."/>
            <person name="Ueti M.W."/>
            <person name="Nene V.M."/>
            <person name="Mealey R.H."/>
            <person name="Knowles D.P."/>
            <person name="Brayton K.A."/>
        </authorList>
    </citation>
    <scope>NUCLEOTIDE SEQUENCE [LARGE SCALE GENOMIC DNA]</scope>
    <source>
        <strain evidence="2 3">WA</strain>
    </source>
</reference>
<sequence>MTCFSLVVSFCLLQQTIFSSAHVDSPHRKIPIHININHTPPEKVLVTPYGVSIEGIYINITPEFEDRYKIGVVKDDNILLSDDRENIVAKQIFSIIHNDGSKFVELDITSITDSGEVEKNIEEYIRPSGGLAYIAVVRNPIEVDIAQVELNQHVQVVVSGEQKKVFIKDVFKTTLFIGIIKYESLILDNDTQGVLYKYIVVEVENGPTIKVISYFRNGSSKFRIYVIEKKPGRISSRIIKNETADVI</sequence>
<feature type="signal peptide" evidence="1">
    <location>
        <begin position="1"/>
        <end position="21"/>
    </location>
</feature>
<gene>
    <name evidence="2" type="ORF">BEWA_000190</name>
</gene>
<organism evidence="2 3">
    <name type="scientific">Theileria equi strain WA</name>
    <dbReference type="NCBI Taxonomy" id="1537102"/>
    <lineage>
        <taxon>Eukaryota</taxon>
        <taxon>Sar</taxon>
        <taxon>Alveolata</taxon>
        <taxon>Apicomplexa</taxon>
        <taxon>Aconoidasida</taxon>
        <taxon>Piroplasmida</taxon>
        <taxon>Theileriidae</taxon>
        <taxon>Theileria</taxon>
    </lineage>
</organism>
<dbReference type="KEGG" id="beq:BEWA_000190"/>
<proteinExistence type="predicted"/>
<dbReference type="AlphaFoldDB" id="L0AYH0"/>
<name>L0AYH0_THEEQ</name>
<protein>
    <submittedName>
        <fullName evidence="2">Signal peptide-containing protein</fullName>
    </submittedName>
</protein>
<dbReference type="GeneID" id="15806406"/>
<dbReference type="EMBL" id="CP001670">
    <property type="protein sequence ID" value="AFZ80615.1"/>
    <property type="molecule type" value="Genomic_DNA"/>
</dbReference>
<evidence type="ECO:0000313" key="3">
    <source>
        <dbReference type="Proteomes" id="UP000031512"/>
    </source>
</evidence>